<dbReference type="STRING" id="885580.ENSFDAP00000020818"/>
<proteinExistence type="predicted"/>
<evidence type="ECO:0000313" key="3">
    <source>
        <dbReference type="Proteomes" id="UP000028990"/>
    </source>
</evidence>
<dbReference type="GO" id="GO:0048306">
    <property type="term" value="F:calcium-dependent protein binding"/>
    <property type="evidence" value="ECO:0007669"/>
    <property type="project" value="TreeGrafter"/>
</dbReference>
<keyword evidence="3" id="KW-1185">Reference proteome</keyword>
<feature type="domain" description="S100/CaBP-9k-type calcium binding subdomain" evidence="1">
    <location>
        <begin position="27"/>
        <end position="69"/>
    </location>
</feature>
<evidence type="ECO:0000259" key="1">
    <source>
        <dbReference type="SMART" id="SM01394"/>
    </source>
</evidence>
<reference evidence="2 3" key="1">
    <citation type="submission" date="2013-11" db="EMBL/GenBank/DDBJ databases">
        <title>The Damaraland mole rat (Fukomys damarensis) genome and evolution of African mole rats.</title>
        <authorList>
            <person name="Gladyshev V.N."/>
            <person name="Fang X."/>
        </authorList>
    </citation>
    <scope>NUCLEOTIDE SEQUENCE [LARGE SCALE GENOMIC DNA]</scope>
    <source>
        <tissue evidence="2">Liver</tissue>
    </source>
</reference>
<dbReference type="Pfam" id="PF01023">
    <property type="entry name" value="S_100"/>
    <property type="match status" value="1"/>
</dbReference>
<dbReference type="SMART" id="SM01394">
    <property type="entry name" value="S_100"/>
    <property type="match status" value="1"/>
</dbReference>
<dbReference type="InterPro" id="IPR013787">
    <property type="entry name" value="S100_Ca-bd_sub"/>
</dbReference>
<protein>
    <submittedName>
        <fullName evidence="2">Protein S100-A13</fullName>
    </submittedName>
</protein>
<dbReference type="Proteomes" id="UP000028990">
    <property type="component" value="Unassembled WGS sequence"/>
</dbReference>
<accession>A0A091E0W7</accession>
<evidence type="ECO:0000313" key="2">
    <source>
        <dbReference type="EMBL" id="KFO36338.1"/>
    </source>
</evidence>
<dbReference type="eggNOG" id="ENOG502S3RT">
    <property type="taxonomic scope" value="Eukaryota"/>
</dbReference>
<dbReference type="GO" id="GO:0048471">
    <property type="term" value="C:perinuclear region of cytoplasm"/>
    <property type="evidence" value="ECO:0007669"/>
    <property type="project" value="TreeGrafter"/>
</dbReference>
<dbReference type="SUPFAM" id="SSF47473">
    <property type="entry name" value="EF-hand"/>
    <property type="match status" value="1"/>
</dbReference>
<dbReference type="PANTHER" id="PTHR11639">
    <property type="entry name" value="S100 CALCIUM-BINDING PROTEIN"/>
    <property type="match status" value="1"/>
</dbReference>
<dbReference type="InterPro" id="IPR011992">
    <property type="entry name" value="EF-hand-dom_pair"/>
</dbReference>
<dbReference type="AlphaFoldDB" id="A0A091E0W7"/>
<dbReference type="GO" id="GO:0005615">
    <property type="term" value="C:extracellular space"/>
    <property type="evidence" value="ECO:0007669"/>
    <property type="project" value="TreeGrafter"/>
</dbReference>
<sequence>MGLGGQPCEDSNSSPRILMAAEPLTEVEAAIDTVVNTFFTFAGREGRKGSLSISEFRELVTQQLPHLLKDVGSLDEKMKSLDVNQDSELKFNEYWGLIGELAREIRKEKVLETQKK</sequence>
<gene>
    <name evidence="2" type="ORF">H920_02252</name>
</gene>
<name>A0A091E0W7_FUKDA</name>
<dbReference type="PANTHER" id="PTHR11639:SF57">
    <property type="entry name" value="PROTEIN S100-A13"/>
    <property type="match status" value="1"/>
</dbReference>
<dbReference type="Gene3D" id="1.10.238.10">
    <property type="entry name" value="EF-hand"/>
    <property type="match status" value="1"/>
</dbReference>
<dbReference type="CDD" id="cd05022">
    <property type="entry name" value="S-100A13"/>
    <property type="match status" value="1"/>
</dbReference>
<dbReference type="GO" id="GO:0005509">
    <property type="term" value="F:calcium ion binding"/>
    <property type="evidence" value="ECO:0007669"/>
    <property type="project" value="TreeGrafter"/>
</dbReference>
<dbReference type="EMBL" id="KN121497">
    <property type="protein sequence ID" value="KFO36338.1"/>
    <property type="molecule type" value="Genomic_DNA"/>
</dbReference>
<organism evidence="2 3">
    <name type="scientific">Fukomys damarensis</name>
    <name type="common">Damaraland mole rat</name>
    <name type="synonym">Cryptomys damarensis</name>
    <dbReference type="NCBI Taxonomy" id="885580"/>
    <lineage>
        <taxon>Eukaryota</taxon>
        <taxon>Metazoa</taxon>
        <taxon>Chordata</taxon>
        <taxon>Craniata</taxon>
        <taxon>Vertebrata</taxon>
        <taxon>Euteleostomi</taxon>
        <taxon>Mammalia</taxon>
        <taxon>Eutheria</taxon>
        <taxon>Euarchontoglires</taxon>
        <taxon>Glires</taxon>
        <taxon>Rodentia</taxon>
        <taxon>Hystricomorpha</taxon>
        <taxon>Bathyergidae</taxon>
        <taxon>Fukomys</taxon>
    </lineage>
</organism>